<dbReference type="InterPro" id="IPR050827">
    <property type="entry name" value="CRP1_MDG1_kinase"/>
</dbReference>
<dbReference type="InterPro" id="IPR014756">
    <property type="entry name" value="Ig_E-set"/>
</dbReference>
<evidence type="ECO:0000259" key="3">
    <source>
        <dbReference type="Pfam" id="PF16561"/>
    </source>
</evidence>
<feature type="compositionally biased region" description="Low complexity" evidence="2">
    <location>
        <begin position="295"/>
        <end position="316"/>
    </location>
</feature>
<dbReference type="PANTHER" id="PTHR10343:SF84">
    <property type="entry name" value="5'-AMP-ACTIVATED PROTEIN KINASE SUBUNIT BETA-1"/>
    <property type="match status" value="1"/>
</dbReference>
<dbReference type="Gene3D" id="2.60.120.920">
    <property type="match status" value="1"/>
</dbReference>
<feature type="domain" description="AMP-activated protein kinase glycogen-binding" evidence="3">
    <location>
        <begin position="91"/>
        <end position="173"/>
    </location>
</feature>
<dbReference type="GO" id="GO:0005634">
    <property type="term" value="C:nucleus"/>
    <property type="evidence" value="ECO:0007669"/>
    <property type="project" value="TreeGrafter"/>
</dbReference>
<dbReference type="EMBL" id="KV919111">
    <property type="protein sequence ID" value="OSX71726.1"/>
    <property type="molecule type" value="Genomic_DNA"/>
</dbReference>
<dbReference type="InterPro" id="IPR043136">
    <property type="entry name" value="B30.2/SPRY_sf"/>
</dbReference>
<feature type="compositionally biased region" description="Gly residues" evidence="2">
    <location>
        <begin position="50"/>
        <end position="68"/>
    </location>
</feature>
<dbReference type="SUPFAM" id="SSF49899">
    <property type="entry name" value="Concanavalin A-like lectins/glucanases"/>
    <property type="match status" value="1"/>
</dbReference>
<dbReference type="PANTHER" id="PTHR10343">
    <property type="entry name" value="5'-AMP-ACTIVATED PROTEIN KINASE , BETA SUBUNIT"/>
    <property type="match status" value="1"/>
</dbReference>
<dbReference type="InterPro" id="IPR013320">
    <property type="entry name" value="ConA-like_dom_sf"/>
</dbReference>
<evidence type="ECO:0000313" key="5">
    <source>
        <dbReference type="Proteomes" id="UP000218209"/>
    </source>
</evidence>
<evidence type="ECO:0000256" key="1">
    <source>
        <dbReference type="ARBA" id="ARBA00010926"/>
    </source>
</evidence>
<evidence type="ECO:0000256" key="2">
    <source>
        <dbReference type="SAM" id="MobiDB-lite"/>
    </source>
</evidence>
<dbReference type="OrthoDB" id="531008at2759"/>
<feature type="region of interest" description="Disordered" evidence="2">
    <location>
        <begin position="262"/>
        <end position="361"/>
    </location>
</feature>
<evidence type="ECO:0000313" key="4">
    <source>
        <dbReference type="EMBL" id="OSX71726.1"/>
    </source>
</evidence>
<dbReference type="GO" id="GO:0007165">
    <property type="term" value="P:signal transduction"/>
    <property type="evidence" value="ECO:0007669"/>
    <property type="project" value="TreeGrafter"/>
</dbReference>
<dbReference type="GO" id="GO:0031588">
    <property type="term" value="C:nucleotide-activated protein kinase complex"/>
    <property type="evidence" value="ECO:0007669"/>
    <property type="project" value="TreeGrafter"/>
</dbReference>
<organism evidence="4 5">
    <name type="scientific">Porphyra umbilicalis</name>
    <name type="common">Purple laver</name>
    <name type="synonym">Red alga</name>
    <dbReference type="NCBI Taxonomy" id="2786"/>
    <lineage>
        <taxon>Eukaryota</taxon>
        <taxon>Rhodophyta</taxon>
        <taxon>Bangiophyceae</taxon>
        <taxon>Bangiales</taxon>
        <taxon>Bangiaceae</taxon>
        <taxon>Porphyra</taxon>
    </lineage>
</organism>
<gene>
    <name evidence="4" type="ORF">BU14_0505s0006</name>
</gene>
<dbReference type="Pfam" id="PF16561">
    <property type="entry name" value="AMPK1_CBM"/>
    <property type="match status" value="1"/>
</dbReference>
<comment type="similarity">
    <text evidence="1">Belongs to the 5'-AMP-activated protein kinase beta subunit family.</text>
</comment>
<dbReference type="Proteomes" id="UP000218209">
    <property type="component" value="Unassembled WGS sequence"/>
</dbReference>
<dbReference type="AlphaFoldDB" id="A0A1X6NTA0"/>
<name>A0A1X6NTA0_PORUM</name>
<dbReference type="GO" id="GO:0005737">
    <property type="term" value="C:cytoplasm"/>
    <property type="evidence" value="ECO:0007669"/>
    <property type="project" value="TreeGrafter"/>
</dbReference>
<feature type="region of interest" description="Disordered" evidence="2">
    <location>
        <begin position="48"/>
        <end position="77"/>
    </location>
</feature>
<proteinExistence type="inferred from homology"/>
<dbReference type="InterPro" id="IPR013783">
    <property type="entry name" value="Ig-like_fold"/>
</dbReference>
<keyword evidence="5" id="KW-1185">Reference proteome</keyword>
<dbReference type="InterPro" id="IPR032640">
    <property type="entry name" value="AMPK1_CBM"/>
</dbReference>
<dbReference type="SUPFAM" id="SSF81296">
    <property type="entry name" value="E set domains"/>
    <property type="match status" value="1"/>
</dbReference>
<accession>A0A1X6NTA0</accession>
<dbReference type="CDD" id="cd02859">
    <property type="entry name" value="E_set_AMPKbeta_like_N"/>
    <property type="match status" value="1"/>
</dbReference>
<dbReference type="Gene3D" id="2.60.40.10">
    <property type="entry name" value="Immunoglobulins"/>
    <property type="match status" value="1"/>
</dbReference>
<reference evidence="4 5" key="1">
    <citation type="submission" date="2017-03" db="EMBL/GenBank/DDBJ databases">
        <title>WGS assembly of Porphyra umbilicalis.</title>
        <authorList>
            <person name="Brawley S.H."/>
            <person name="Blouin N.A."/>
            <person name="Ficko-Blean E."/>
            <person name="Wheeler G.L."/>
            <person name="Lohr M."/>
            <person name="Goodson H.V."/>
            <person name="Jenkins J.W."/>
            <person name="Blaby-Haas C.E."/>
            <person name="Helliwell K.E."/>
            <person name="Chan C."/>
            <person name="Marriage T."/>
            <person name="Bhattacharya D."/>
            <person name="Klein A.S."/>
            <person name="Badis Y."/>
            <person name="Brodie J."/>
            <person name="Cao Y."/>
            <person name="Collen J."/>
            <person name="Dittami S.M."/>
            <person name="Gachon C.M."/>
            <person name="Green B.R."/>
            <person name="Karpowicz S."/>
            <person name="Kim J.W."/>
            <person name="Kudahl U."/>
            <person name="Lin S."/>
            <person name="Michel G."/>
            <person name="Mittag M."/>
            <person name="Olson B.J."/>
            <person name="Pangilinan J."/>
            <person name="Peng Y."/>
            <person name="Qiu H."/>
            <person name="Shu S."/>
            <person name="Singer J.T."/>
            <person name="Smith A.G."/>
            <person name="Sprecher B.N."/>
            <person name="Wagner V."/>
            <person name="Wang W."/>
            <person name="Wang Z.-Y."/>
            <person name="Yan J."/>
            <person name="Yarish C."/>
            <person name="Zoeuner-Riek S."/>
            <person name="Zhuang Y."/>
            <person name="Zou Y."/>
            <person name="Lindquist E.A."/>
            <person name="Grimwood J."/>
            <person name="Barry K."/>
            <person name="Rokhsar D.S."/>
            <person name="Schmutz J."/>
            <person name="Stiller J.W."/>
            <person name="Grossman A.R."/>
            <person name="Prochnik S.E."/>
        </authorList>
    </citation>
    <scope>NUCLEOTIDE SEQUENCE [LARGE SCALE GENOMIC DNA]</scope>
    <source>
        <strain evidence="4">4086291</strain>
    </source>
</reference>
<dbReference type="GO" id="GO:0019901">
    <property type="term" value="F:protein kinase binding"/>
    <property type="evidence" value="ECO:0007669"/>
    <property type="project" value="TreeGrafter"/>
</dbReference>
<sequence>MAGSAVAFPPPPSTSTAAAVAVAAAAAADMPTPATPGVWAVSHREVQRAHGGGGGGAGGSGGGSGNPGSGLAMSSTDSRDERLSGFELVTDVTFVWPYAAKHVFVTGTFTAWETLLPLERVSTRDGCAFVSSKPLPPGDYQYKFIVNNVWRHAPDQPVAYDERGIINNVLTVTVEACGDPTCFCASFDTPPQPLSAAAGVGGGMTPNTMSRFTRDVGVAYQYVELPPPPSLFRKSYMHTQICDRPFNVTVVNIAALRAAAAAAPRLVEPTPGSISRAPSFDDLVSDSPPPDPTDADAASSAAAVSSSSAAASGAVSETPSRGGGGTRRRRRSSLGEDPAVSSPCVVKSPTMSEGGDDGELEEDDATFAANLNNDRHGSLPRTAPYRAGALASNPAELACSVRARLSSPRLGFDPKECHDGIALLDRQHCAQRVQERGLYKTVRAVLPVVPPKPDARVYFEFYILRQAAGGGVCVGLSTRELPLSCLCGTRPNSLGISTSGNIIRTVDGKESWSDFDSQLTSGCTAGLLVSLDRRSGASSQGGRSAVTLARVSLYVDGQHRGDVEYTFRGDMHVYPTLSIYARNARVYSLFDGADMLWASCLPAGDIYTLDGLEVCRDGASASGVMSDTRGGGAVAKHPS</sequence>
<protein>
    <recommendedName>
        <fullName evidence="3">AMP-activated protein kinase glycogen-binding domain-containing protein</fullName>
    </recommendedName>
</protein>